<dbReference type="Pfam" id="PF00059">
    <property type="entry name" value="Lectin_C"/>
    <property type="match status" value="1"/>
</dbReference>
<feature type="domain" description="C-type lectin" evidence="1">
    <location>
        <begin position="1"/>
        <end position="75"/>
    </location>
</feature>
<evidence type="ECO:0000313" key="2">
    <source>
        <dbReference type="EMBL" id="GLD68234.1"/>
    </source>
</evidence>
<dbReference type="Proteomes" id="UP001279410">
    <property type="component" value="Unassembled WGS sequence"/>
</dbReference>
<dbReference type="InterPro" id="IPR001304">
    <property type="entry name" value="C-type_lectin-like"/>
</dbReference>
<dbReference type="EMBL" id="BRZM01000127">
    <property type="protein sequence ID" value="GLD68234.1"/>
    <property type="molecule type" value="Genomic_DNA"/>
</dbReference>
<dbReference type="SUPFAM" id="SSF56436">
    <property type="entry name" value="C-type lectin-like"/>
    <property type="match status" value="1"/>
</dbReference>
<evidence type="ECO:0000259" key="1">
    <source>
        <dbReference type="PROSITE" id="PS50041"/>
    </source>
</evidence>
<evidence type="ECO:0000313" key="3">
    <source>
        <dbReference type="Proteomes" id="UP001279410"/>
    </source>
</evidence>
<comment type="caution">
    <text evidence="2">The sequence shown here is derived from an EMBL/GenBank/DDBJ whole genome shotgun (WGS) entry which is preliminary data.</text>
</comment>
<reference evidence="2" key="1">
    <citation type="submission" date="2022-08" db="EMBL/GenBank/DDBJ databases">
        <title>Genome sequencing of akame (Lates japonicus).</title>
        <authorList>
            <person name="Hashiguchi Y."/>
            <person name="Takahashi H."/>
        </authorList>
    </citation>
    <scope>NUCLEOTIDE SEQUENCE</scope>
    <source>
        <strain evidence="2">Kochi</strain>
    </source>
</reference>
<organism evidence="2 3">
    <name type="scientific">Lates japonicus</name>
    <name type="common">Japanese lates</name>
    <dbReference type="NCBI Taxonomy" id="270547"/>
    <lineage>
        <taxon>Eukaryota</taxon>
        <taxon>Metazoa</taxon>
        <taxon>Chordata</taxon>
        <taxon>Craniata</taxon>
        <taxon>Vertebrata</taxon>
        <taxon>Euteleostomi</taxon>
        <taxon>Actinopterygii</taxon>
        <taxon>Neopterygii</taxon>
        <taxon>Teleostei</taxon>
        <taxon>Neoteleostei</taxon>
        <taxon>Acanthomorphata</taxon>
        <taxon>Carangaria</taxon>
        <taxon>Carangaria incertae sedis</taxon>
        <taxon>Centropomidae</taxon>
        <taxon>Lates</taxon>
    </lineage>
</organism>
<name>A0AAD3RF55_LATJO</name>
<keyword evidence="3" id="KW-1185">Reference proteome</keyword>
<dbReference type="InterPro" id="IPR016186">
    <property type="entry name" value="C-type_lectin-like/link_sf"/>
</dbReference>
<sequence>MDWSSAQSYCRVNFVDLAHVENDTENLKIQNLVPSGESAWIGINGHVLIYWSDNKGRVITFSDIVLNPVDSETCLWSYASAELQDRLEENGVSGVSLKWREQPDGKVFYKEGEKSSKEEQKKTEL</sequence>
<proteinExistence type="predicted"/>
<dbReference type="Gene3D" id="3.10.100.10">
    <property type="entry name" value="Mannose-Binding Protein A, subunit A"/>
    <property type="match status" value="1"/>
</dbReference>
<protein>
    <submittedName>
        <fullName evidence="2">Neurocan core protein-like protein</fullName>
    </submittedName>
</protein>
<dbReference type="AlphaFoldDB" id="A0AAD3RF55"/>
<dbReference type="PROSITE" id="PS50041">
    <property type="entry name" value="C_TYPE_LECTIN_2"/>
    <property type="match status" value="1"/>
</dbReference>
<gene>
    <name evidence="2" type="ORF">AKAME5_001954500</name>
</gene>
<accession>A0AAD3RF55</accession>
<dbReference type="InterPro" id="IPR016187">
    <property type="entry name" value="CTDL_fold"/>
</dbReference>